<feature type="compositionally biased region" description="Basic and acidic residues" evidence="1">
    <location>
        <begin position="167"/>
        <end position="176"/>
    </location>
</feature>
<feature type="region of interest" description="Disordered" evidence="1">
    <location>
        <begin position="276"/>
        <end position="315"/>
    </location>
</feature>
<organism evidence="2">
    <name type="scientific">Euplotes harpa</name>
    <dbReference type="NCBI Taxonomy" id="151035"/>
    <lineage>
        <taxon>Eukaryota</taxon>
        <taxon>Sar</taxon>
        <taxon>Alveolata</taxon>
        <taxon>Ciliophora</taxon>
        <taxon>Intramacronucleata</taxon>
        <taxon>Spirotrichea</taxon>
        <taxon>Hypotrichia</taxon>
        <taxon>Euplotida</taxon>
        <taxon>Euplotidae</taxon>
        <taxon>Euplotes</taxon>
    </lineage>
</organism>
<feature type="compositionally biased region" description="Polar residues" evidence="1">
    <location>
        <begin position="114"/>
        <end position="130"/>
    </location>
</feature>
<feature type="region of interest" description="Disordered" evidence="1">
    <location>
        <begin position="36"/>
        <end position="130"/>
    </location>
</feature>
<sequence>MIQEQTKEILGRIDNKVLPKNKQLDGIEHDLKKSVNSNVFDSTEKSSHKKNNSQVEFNLEPVPKEPHAVKFEEKKPPVDLPGAAVIARNIISYDSPKPKKSRTTRRIDSDSETEAGNKNSSAIIKPSQTMAVKNVNQGSVYSNNDSTVVGSQNRKTNVTVNVQGKVPVKEKQKQVDDLMQDLDDEETPPRSYNPPQQPSARVVQVSSKLKEENNFALDDQKGPDFPDKQYGMQDMDMGNYGDLQEESLHDDHYNFGGSNRQNEEVMQFGDNDVLEPEPKREILREEPYQFNLDTSKDSPPKNKNNKNIVKKEADSPKQFNVNELLDDDYNFEQENHQIQSKQFDIKAQKNSHQDDFLDEFEW</sequence>
<feature type="compositionally biased region" description="Basic and acidic residues" evidence="1">
    <location>
        <begin position="62"/>
        <end position="77"/>
    </location>
</feature>
<feature type="compositionally biased region" description="Basic and acidic residues" evidence="1">
    <location>
        <begin position="343"/>
        <end position="355"/>
    </location>
</feature>
<feature type="region of interest" description="Disordered" evidence="1">
    <location>
        <begin position="341"/>
        <end position="362"/>
    </location>
</feature>
<reference evidence="2" key="1">
    <citation type="submission" date="2021-01" db="EMBL/GenBank/DDBJ databases">
        <authorList>
            <person name="Corre E."/>
            <person name="Pelletier E."/>
            <person name="Niang G."/>
            <person name="Scheremetjew M."/>
            <person name="Finn R."/>
            <person name="Kale V."/>
            <person name="Holt S."/>
            <person name="Cochrane G."/>
            <person name="Meng A."/>
            <person name="Brown T."/>
            <person name="Cohen L."/>
        </authorList>
    </citation>
    <scope>NUCLEOTIDE SEQUENCE</scope>
    <source>
        <strain evidence="2">FSP1.4</strain>
    </source>
</reference>
<proteinExistence type="predicted"/>
<gene>
    <name evidence="2" type="ORF">EHAR0213_LOCUS7410</name>
</gene>
<name>A0A7S3JAI1_9SPIT</name>
<feature type="compositionally biased region" description="Basic and acidic residues" evidence="1">
    <location>
        <begin position="276"/>
        <end position="287"/>
    </location>
</feature>
<evidence type="ECO:0000256" key="1">
    <source>
        <dbReference type="SAM" id="MobiDB-lite"/>
    </source>
</evidence>
<accession>A0A7S3JAI1</accession>
<evidence type="ECO:0000313" key="2">
    <source>
        <dbReference type="EMBL" id="CAE0348499.1"/>
    </source>
</evidence>
<dbReference type="AlphaFoldDB" id="A0A7S3JAI1"/>
<dbReference type="EMBL" id="HBII01017515">
    <property type="protein sequence ID" value="CAE0348499.1"/>
    <property type="molecule type" value="Transcribed_RNA"/>
</dbReference>
<protein>
    <submittedName>
        <fullName evidence="2">Uncharacterized protein</fullName>
    </submittedName>
</protein>
<feature type="compositionally biased region" description="Basic and acidic residues" evidence="1">
    <location>
        <begin position="208"/>
        <end position="227"/>
    </location>
</feature>
<feature type="region of interest" description="Disordered" evidence="1">
    <location>
        <begin position="165"/>
        <end position="243"/>
    </location>
</feature>